<evidence type="ECO:0000256" key="1">
    <source>
        <dbReference type="SAM" id="MobiDB-lite"/>
    </source>
</evidence>
<dbReference type="Gene3D" id="2.10.260.10">
    <property type="match status" value="1"/>
</dbReference>
<feature type="compositionally biased region" description="Polar residues" evidence="1">
    <location>
        <begin position="19"/>
        <end position="29"/>
    </location>
</feature>
<dbReference type="InterPro" id="IPR007159">
    <property type="entry name" value="SpoVT-AbrB_dom"/>
</dbReference>
<feature type="region of interest" description="Disordered" evidence="1">
    <location>
        <begin position="88"/>
        <end position="109"/>
    </location>
</feature>
<dbReference type="Proteomes" id="UP000380386">
    <property type="component" value="Unassembled WGS sequence"/>
</dbReference>
<comment type="caution">
    <text evidence="4">The sequence shown here is derived from an EMBL/GenBank/DDBJ whole genome shotgun (WGS) entry which is preliminary data.</text>
</comment>
<dbReference type="AlphaFoldDB" id="A0A5P0ZKF4"/>
<dbReference type="InterPro" id="IPR037914">
    <property type="entry name" value="SpoVT-AbrB_sf"/>
</dbReference>
<sequence>MSNNKKNSQKFNKKDSTVNRDCQSFESKVTQKSKIKIPKEIRKALNIKPGNSVWFEMDKHNEVRVRKVPTAEDWAELIRDFPTENVKFDENGHYDPKASPNFDEWMKNG</sequence>
<dbReference type="NCBIfam" id="TIGR01439">
    <property type="entry name" value="lp_hng_hel_AbrB"/>
    <property type="match status" value="1"/>
</dbReference>
<accession>A0A5P0ZKF4</accession>
<organism evidence="4 5">
    <name type="scientific">Companilactobacillus mishanensis</name>
    <dbReference type="NCBI Taxonomy" id="2486008"/>
    <lineage>
        <taxon>Bacteria</taxon>
        <taxon>Bacillati</taxon>
        <taxon>Bacillota</taxon>
        <taxon>Bacilli</taxon>
        <taxon>Lactobacillales</taxon>
        <taxon>Lactobacillaceae</taxon>
        <taxon>Companilactobacillus</taxon>
    </lineage>
</organism>
<keyword evidence="6" id="KW-1185">Reference proteome</keyword>
<dbReference type="SMART" id="SM00966">
    <property type="entry name" value="SpoVT_AbrB"/>
    <property type="match status" value="1"/>
</dbReference>
<evidence type="ECO:0000313" key="3">
    <source>
        <dbReference type="EMBL" id="MQS45792.1"/>
    </source>
</evidence>
<dbReference type="GO" id="GO:0003677">
    <property type="term" value="F:DNA binding"/>
    <property type="evidence" value="ECO:0007669"/>
    <property type="project" value="InterPro"/>
</dbReference>
<proteinExistence type="predicted"/>
<dbReference type="RefSeq" id="WP_125706207.1">
    <property type="nucleotide sequence ID" value="NZ_JBHTOO010000024.1"/>
</dbReference>
<dbReference type="EMBL" id="VDFN01000010">
    <property type="protein sequence ID" value="MQS45792.1"/>
    <property type="molecule type" value="Genomic_DNA"/>
</dbReference>
<reference evidence="5 6" key="1">
    <citation type="journal article" date="2019" name="Syst. Appl. Microbiol.">
        <title>Polyphasic characterization of two novel Lactobacillus spp. isolated from blown salami packages: Description of Lactobacillus halodurans sp. nov. and Lactobacillus salsicarnum sp. nov.</title>
        <authorList>
            <person name="Schuster J.A."/>
            <person name="Klingl A."/>
            <person name="Vogel R.F."/>
            <person name="Ehrmann M.A."/>
        </authorList>
    </citation>
    <scope>NUCLEOTIDE SEQUENCE [LARGE SCALE GENOMIC DNA]</scope>
    <source>
        <strain evidence="3 6">TMW 1.2098</strain>
        <strain evidence="4 5">TMW 1.2118</strain>
    </source>
</reference>
<name>A0A5P0ZKF4_9LACO</name>
<dbReference type="SUPFAM" id="SSF89447">
    <property type="entry name" value="AbrB/MazE/MraZ-like"/>
    <property type="match status" value="1"/>
</dbReference>
<dbReference type="Pfam" id="PF04014">
    <property type="entry name" value="MazE_antitoxin"/>
    <property type="match status" value="1"/>
</dbReference>
<dbReference type="Proteomes" id="UP000436655">
    <property type="component" value="Unassembled WGS sequence"/>
</dbReference>
<protein>
    <submittedName>
        <fullName evidence="4">AbrB family transcriptional regulator</fullName>
    </submittedName>
</protein>
<feature type="domain" description="SpoVT-AbrB" evidence="2">
    <location>
        <begin position="27"/>
        <end position="73"/>
    </location>
</feature>
<feature type="compositionally biased region" description="Low complexity" evidence="1">
    <location>
        <begin position="1"/>
        <end position="10"/>
    </location>
</feature>
<gene>
    <name evidence="4" type="ORF">FHL02_09000</name>
    <name evidence="3" type="ORF">FHL03_09875</name>
</gene>
<dbReference type="EMBL" id="VDFM01000012">
    <property type="protein sequence ID" value="MQS53157.1"/>
    <property type="molecule type" value="Genomic_DNA"/>
</dbReference>
<evidence type="ECO:0000259" key="2">
    <source>
        <dbReference type="SMART" id="SM00966"/>
    </source>
</evidence>
<feature type="region of interest" description="Disordered" evidence="1">
    <location>
        <begin position="1"/>
        <end position="29"/>
    </location>
</feature>
<reference evidence="3" key="2">
    <citation type="submission" date="2019-05" db="EMBL/GenBank/DDBJ databases">
        <authorList>
            <person name="Schuster J.A."/>
            <person name="Ehrmann M.A."/>
        </authorList>
    </citation>
    <scope>NUCLEOTIDE SEQUENCE</scope>
    <source>
        <strain evidence="3">TMW 1.2098</strain>
    </source>
</reference>
<evidence type="ECO:0000313" key="5">
    <source>
        <dbReference type="Proteomes" id="UP000380386"/>
    </source>
</evidence>
<evidence type="ECO:0000313" key="6">
    <source>
        <dbReference type="Proteomes" id="UP000436655"/>
    </source>
</evidence>
<dbReference type="OrthoDB" id="9811597at2"/>
<evidence type="ECO:0000313" key="4">
    <source>
        <dbReference type="EMBL" id="MQS53157.1"/>
    </source>
</evidence>